<dbReference type="EMBL" id="JAPDFR010000005">
    <property type="protein sequence ID" value="KAK0386186.1"/>
    <property type="molecule type" value="Genomic_DNA"/>
</dbReference>
<dbReference type="Proteomes" id="UP001175261">
    <property type="component" value="Unassembled WGS sequence"/>
</dbReference>
<dbReference type="CDD" id="cd12087">
    <property type="entry name" value="TM_EGFR-like"/>
    <property type="match status" value="1"/>
</dbReference>
<dbReference type="PANTHER" id="PTHR34883">
    <property type="entry name" value="SERINE-RICH PROTEIN, PUTATIVE-RELATED-RELATED"/>
    <property type="match status" value="1"/>
</dbReference>
<name>A0AA39GFQ8_SARSR</name>
<dbReference type="PANTHER" id="PTHR34883:SF8">
    <property type="entry name" value="EXTRACELLULAR SERINE-RICH PROTEIN (AFU_ORTHOLOGUE AFUA_6G00670)"/>
    <property type="match status" value="1"/>
</dbReference>
<dbReference type="InterPro" id="IPR008972">
    <property type="entry name" value="Cupredoxin"/>
</dbReference>
<keyword evidence="2" id="KW-1133">Transmembrane helix</keyword>
<comment type="caution">
    <text evidence="4">The sequence shown here is derived from an EMBL/GenBank/DDBJ whole genome shotgun (WGS) entry which is preliminary data.</text>
</comment>
<feature type="signal peptide" evidence="3">
    <location>
        <begin position="1"/>
        <end position="20"/>
    </location>
</feature>
<feature type="compositionally biased region" description="Polar residues" evidence="1">
    <location>
        <begin position="340"/>
        <end position="364"/>
    </location>
</feature>
<evidence type="ECO:0000256" key="2">
    <source>
        <dbReference type="SAM" id="Phobius"/>
    </source>
</evidence>
<evidence type="ECO:0000256" key="1">
    <source>
        <dbReference type="SAM" id="MobiDB-lite"/>
    </source>
</evidence>
<evidence type="ECO:0000256" key="3">
    <source>
        <dbReference type="SAM" id="SignalP"/>
    </source>
</evidence>
<evidence type="ECO:0000313" key="4">
    <source>
        <dbReference type="EMBL" id="KAK0386186.1"/>
    </source>
</evidence>
<keyword evidence="2" id="KW-0812">Transmembrane</keyword>
<gene>
    <name evidence="4" type="ORF">NLU13_6023</name>
</gene>
<feature type="chain" id="PRO_5041367482" description="Extracellular serine-rich protein" evidence="3">
    <location>
        <begin position="21"/>
        <end position="412"/>
    </location>
</feature>
<feature type="region of interest" description="Disordered" evidence="1">
    <location>
        <begin position="253"/>
        <end position="412"/>
    </location>
</feature>
<organism evidence="4 5">
    <name type="scientific">Sarocladium strictum</name>
    <name type="common">Black bundle disease fungus</name>
    <name type="synonym">Acremonium strictum</name>
    <dbReference type="NCBI Taxonomy" id="5046"/>
    <lineage>
        <taxon>Eukaryota</taxon>
        <taxon>Fungi</taxon>
        <taxon>Dikarya</taxon>
        <taxon>Ascomycota</taxon>
        <taxon>Pezizomycotina</taxon>
        <taxon>Sordariomycetes</taxon>
        <taxon>Hypocreomycetidae</taxon>
        <taxon>Hypocreales</taxon>
        <taxon>Sarocladiaceae</taxon>
        <taxon>Sarocladium</taxon>
    </lineage>
</organism>
<feature type="compositionally biased region" description="Basic and acidic residues" evidence="1">
    <location>
        <begin position="401"/>
        <end position="412"/>
    </location>
</feature>
<keyword evidence="2" id="KW-0472">Membrane</keyword>
<sequence length="412" mass="44463">MLPSFALSILLSGVIVYGQSSDDQSATRSTSTGDLPTSTLTDTGTTHTIAVGASGHKFTPGETKAKVGDTIEFKFYPVDHWVIRGDFNYPCIPYEYVGTDRRGFSSGEQAVQAITDDGPKFRVRVNDTEPIYFYCGAPGSCVRYHMMGVVNPTRNGTLEAWQEVANDTDFQLRPGEPWPSEVDQPTALPTMNPEPSAGNDSDGQDDHGSSSHVLSRGAIGGIVVGAAMGVLLIAGIIFLCLRRRGFTFTRQEQPQTAVTQVIGASPGGPSVHGHLAMDAHHQKGPYQQTQQQQQQPPHQPQGLHQYGSPTTPPFSAITCGSYYPPPPPSVSPQPTGGNGTMSSEVSASYQDQLQMHLQSLQPNLQKPEGPSPVELPATSEQHEALLPQYTDPRFSWAGAEAEYRPSKDLQKD</sequence>
<feature type="region of interest" description="Disordered" evidence="1">
    <location>
        <begin position="22"/>
        <end position="43"/>
    </location>
</feature>
<evidence type="ECO:0008006" key="6">
    <source>
        <dbReference type="Google" id="ProtNLM"/>
    </source>
</evidence>
<dbReference type="Gene3D" id="2.60.40.420">
    <property type="entry name" value="Cupredoxins - blue copper proteins"/>
    <property type="match status" value="1"/>
</dbReference>
<feature type="compositionally biased region" description="Low complexity" evidence="1">
    <location>
        <begin position="284"/>
        <end position="305"/>
    </location>
</feature>
<feature type="compositionally biased region" description="Low complexity" evidence="1">
    <location>
        <begin position="30"/>
        <end position="43"/>
    </location>
</feature>
<reference evidence="4" key="1">
    <citation type="submission" date="2022-10" db="EMBL/GenBank/DDBJ databases">
        <title>Determination and structural analysis of whole genome sequence of Sarocladium strictum F4-1.</title>
        <authorList>
            <person name="Hu L."/>
            <person name="Jiang Y."/>
        </authorList>
    </citation>
    <scope>NUCLEOTIDE SEQUENCE</scope>
    <source>
        <strain evidence="4">F4-1</strain>
    </source>
</reference>
<dbReference type="AlphaFoldDB" id="A0AA39GFQ8"/>
<accession>A0AA39GFQ8</accession>
<protein>
    <recommendedName>
        <fullName evidence="6">Extracellular serine-rich protein</fullName>
    </recommendedName>
</protein>
<feature type="transmembrane region" description="Helical" evidence="2">
    <location>
        <begin position="218"/>
        <end position="241"/>
    </location>
</feature>
<proteinExistence type="predicted"/>
<dbReference type="InterPro" id="IPR052953">
    <property type="entry name" value="Ser-rich/MCO-related"/>
</dbReference>
<evidence type="ECO:0000313" key="5">
    <source>
        <dbReference type="Proteomes" id="UP001175261"/>
    </source>
</evidence>
<dbReference type="SUPFAM" id="SSF49503">
    <property type="entry name" value="Cupredoxins"/>
    <property type="match status" value="1"/>
</dbReference>
<keyword evidence="3" id="KW-0732">Signal</keyword>
<keyword evidence="5" id="KW-1185">Reference proteome</keyword>
<feature type="region of interest" description="Disordered" evidence="1">
    <location>
        <begin position="170"/>
        <end position="212"/>
    </location>
</feature>